<accession>A0A8X6RPB9</accession>
<gene>
    <name evidence="2" type="primary">AVEN_113677_1</name>
    <name evidence="2" type="ORF">TNCV_2494621</name>
</gene>
<dbReference type="Pfam" id="PF01498">
    <property type="entry name" value="HTH_Tnp_Tc3_2"/>
    <property type="match status" value="1"/>
</dbReference>
<comment type="caution">
    <text evidence="2">The sequence shown here is derived from an EMBL/GenBank/DDBJ whole genome shotgun (WGS) entry which is preliminary data.</text>
</comment>
<proteinExistence type="predicted"/>
<sequence length="83" mass="9757">MQERYKRPLTRIIKRDRRATLPQIAAYFSAGPSTSVTERTIQRNIIDMGFRSRRPIRVPLKTAQHKALRLACACQHRHWTVDD</sequence>
<dbReference type="InterPro" id="IPR002492">
    <property type="entry name" value="Transposase_Tc1-like"/>
</dbReference>
<dbReference type="EMBL" id="BMAU01021206">
    <property type="protein sequence ID" value="GFX99281.1"/>
    <property type="molecule type" value="Genomic_DNA"/>
</dbReference>
<evidence type="ECO:0000313" key="2">
    <source>
        <dbReference type="EMBL" id="GFX99281.1"/>
    </source>
</evidence>
<dbReference type="Proteomes" id="UP000887159">
    <property type="component" value="Unassembled WGS sequence"/>
</dbReference>
<organism evidence="2 3">
    <name type="scientific">Trichonephila clavipes</name>
    <name type="common">Golden silk orbweaver</name>
    <name type="synonym">Nephila clavipes</name>
    <dbReference type="NCBI Taxonomy" id="2585209"/>
    <lineage>
        <taxon>Eukaryota</taxon>
        <taxon>Metazoa</taxon>
        <taxon>Ecdysozoa</taxon>
        <taxon>Arthropoda</taxon>
        <taxon>Chelicerata</taxon>
        <taxon>Arachnida</taxon>
        <taxon>Araneae</taxon>
        <taxon>Araneomorphae</taxon>
        <taxon>Entelegynae</taxon>
        <taxon>Araneoidea</taxon>
        <taxon>Nephilidae</taxon>
        <taxon>Trichonephila</taxon>
    </lineage>
</organism>
<keyword evidence="3" id="KW-1185">Reference proteome</keyword>
<name>A0A8X6RPB9_TRICX</name>
<dbReference type="AlphaFoldDB" id="A0A8X6RPB9"/>
<evidence type="ECO:0000313" key="3">
    <source>
        <dbReference type="Proteomes" id="UP000887159"/>
    </source>
</evidence>
<dbReference type="GO" id="GO:0006313">
    <property type="term" value="P:DNA transposition"/>
    <property type="evidence" value="ECO:0007669"/>
    <property type="project" value="InterPro"/>
</dbReference>
<protein>
    <submittedName>
        <fullName evidence="2">HTH_Tnp_Tc3_2 domain-containing protein</fullName>
    </submittedName>
</protein>
<evidence type="ECO:0000259" key="1">
    <source>
        <dbReference type="Pfam" id="PF01498"/>
    </source>
</evidence>
<reference evidence="2" key="1">
    <citation type="submission" date="2020-08" db="EMBL/GenBank/DDBJ databases">
        <title>Multicomponent nature underlies the extraordinary mechanical properties of spider dragline silk.</title>
        <authorList>
            <person name="Kono N."/>
            <person name="Nakamura H."/>
            <person name="Mori M."/>
            <person name="Yoshida Y."/>
            <person name="Ohtoshi R."/>
            <person name="Malay A.D."/>
            <person name="Moran D.A.P."/>
            <person name="Tomita M."/>
            <person name="Numata K."/>
            <person name="Arakawa K."/>
        </authorList>
    </citation>
    <scope>NUCLEOTIDE SEQUENCE</scope>
</reference>
<dbReference type="GO" id="GO:0003677">
    <property type="term" value="F:DNA binding"/>
    <property type="evidence" value="ECO:0007669"/>
    <property type="project" value="InterPro"/>
</dbReference>
<dbReference type="GO" id="GO:0015074">
    <property type="term" value="P:DNA integration"/>
    <property type="evidence" value="ECO:0007669"/>
    <property type="project" value="InterPro"/>
</dbReference>
<feature type="domain" description="Transposase Tc1-like" evidence="1">
    <location>
        <begin position="6"/>
        <end position="78"/>
    </location>
</feature>